<dbReference type="SUPFAM" id="SSF56954">
    <property type="entry name" value="Outer membrane efflux proteins (OEP)"/>
    <property type="match status" value="1"/>
</dbReference>
<organism evidence="8 9">
    <name type="scientific">Pseudomonas aeruginosa</name>
    <dbReference type="NCBI Taxonomy" id="287"/>
    <lineage>
        <taxon>Bacteria</taxon>
        <taxon>Pseudomonadati</taxon>
        <taxon>Pseudomonadota</taxon>
        <taxon>Gammaproteobacteria</taxon>
        <taxon>Pseudomonadales</taxon>
        <taxon>Pseudomonadaceae</taxon>
        <taxon>Pseudomonas</taxon>
    </lineage>
</organism>
<evidence type="ECO:0000256" key="7">
    <source>
        <dbReference type="ARBA" id="ARBA00023237"/>
    </source>
</evidence>
<keyword evidence="4" id="KW-1134">Transmembrane beta strand</keyword>
<dbReference type="InterPro" id="IPR010130">
    <property type="entry name" value="T1SS_OMP_TolC"/>
</dbReference>
<proteinExistence type="inferred from homology"/>
<comment type="caution">
    <text evidence="8">The sequence shown here is derived from an EMBL/GenBank/DDBJ whole genome shotgun (WGS) entry which is preliminary data.</text>
</comment>
<dbReference type="InterPro" id="IPR003423">
    <property type="entry name" value="OMP_efflux"/>
</dbReference>
<dbReference type="SMR" id="A0A0C6EDD0"/>
<evidence type="ECO:0000256" key="4">
    <source>
        <dbReference type="ARBA" id="ARBA00022452"/>
    </source>
</evidence>
<evidence type="ECO:0000256" key="2">
    <source>
        <dbReference type="ARBA" id="ARBA00007613"/>
    </source>
</evidence>
<gene>
    <name evidence="8" type="ORF">CAZ10_20465</name>
</gene>
<dbReference type="GO" id="GO:0015288">
    <property type="term" value="F:porin activity"/>
    <property type="evidence" value="ECO:0007669"/>
    <property type="project" value="TreeGrafter"/>
</dbReference>
<dbReference type="GO" id="GO:1990281">
    <property type="term" value="C:efflux pump complex"/>
    <property type="evidence" value="ECO:0007669"/>
    <property type="project" value="TreeGrafter"/>
</dbReference>
<keyword evidence="7" id="KW-0998">Cell outer membrane</keyword>
<reference evidence="8 9" key="1">
    <citation type="submission" date="2017-05" db="EMBL/GenBank/DDBJ databases">
        <authorList>
            <person name="Song R."/>
            <person name="Chenine A.L."/>
            <person name="Ruprecht R.M."/>
        </authorList>
    </citation>
    <scope>NUCLEOTIDE SEQUENCE [LARGE SCALE GENOMIC DNA]</scope>
    <source>
        <strain evidence="8 9">S567_C10_BS</strain>
    </source>
</reference>
<dbReference type="Gene3D" id="1.20.1600.10">
    <property type="entry name" value="Outer membrane efflux proteins (OEP)"/>
    <property type="match status" value="1"/>
</dbReference>
<dbReference type="Proteomes" id="UP000194857">
    <property type="component" value="Unassembled WGS sequence"/>
</dbReference>
<evidence type="ECO:0000313" key="9">
    <source>
        <dbReference type="Proteomes" id="UP000194857"/>
    </source>
</evidence>
<name>A0A0C6EDD0_PSEAI</name>
<evidence type="ECO:0000313" key="8">
    <source>
        <dbReference type="EMBL" id="OTI59880.1"/>
    </source>
</evidence>
<dbReference type="InterPro" id="IPR051906">
    <property type="entry name" value="TolC-like"/>
</dbReference>
<dbReference type="OMA" id="ADWYPQI"/>
<dbReference type="RefSeq" id="WP_003113107.1">
    <property type="nucleotide sequence ID" value="NZ_AP014651.1"/>
</dbReference>
<dbReference type="PANTHER" id="PTHR30026:SF20">
    <property type="entry name" value="OUTER MEMBRANE PROTEIN TOLC"/>
    <property type="match status" value="1"/>
</dbReference>
<keyword evidence="5" id="KW-0812">Transmembrane</keyword>
<dbReference type="PANTHER" id="PTHR30026">
    <property type="entry name" value="OUTER MEMBRANE PROTEIN TOLC"/>
    <property type="match status" value="1"/>
</dbReference>
<dbReference type="NCBIfam" id="TIGR01844">
    <property type="entry name" value="type_I_sec_TolC"/>
    <property type="match status" value="1"/>
</dbReference>
<accession>A0A0C6EDD0</accession>
<comment type="similarity">
    <text evidence="2">Belongs to the outer membrane factor (OMF) (TC 1.B.17) family.</text>
</comment>
<dbReference type="AlphaFoldDB" id="A0A0C6EDD0"/>
<evidence type="ECO:0000256" key="5">
    <source>
        <dbReference type="ARBA" id="ARBA00022692"/>
    </source>
</evidence>
<dbReference type="GO" id="GO:0009279">
    <property type="term" value="C:cell outer membrane"/>
    <property type="evidence" value="ECO:0007669"/>
    <property type="project" value="UniProtKB-SubCell"/>
</dbReference>
<evidence type="ECO:0000256" key="6">
    <source>
        <dbReference type="ARBA" id="ARBA00023136"/>
    </source>
</evidence>
<sequence length="451" mass="49936">MNRLRACLLSSALLSASSAQALGLLDAYQLAVRHDPTFQAALHERRAGSENRAIGRAGLLPSLRYDYNKARNDSTVSQGDARVERDYRSYASTLSLEQPLFDYEAYARYRQGEAQALFADEQFRGRSQELAVRLFAAYSETLFAREQVVLAEAQRRALETQLAFNQRAFEEGEGTRTDLLETRARLSLTRAEEIAASDRAAAARRTLEAMLGQALEDRELAAPIERFPALRLQPATFEGWRQVALQRSAELGAQRHALEAAAYEVERNRAGHLPRLSLYASSSKTHSASESTYEQKYDTDSVGLRLSLPLFEGGRVSAATRQAGDKYAQAQAELDAQVASVINDLHSQFDLTASSLAKVRAYEMAVAAAREQVTATRRSVAGGERVNRDVLDAEQQFYGARRDLAEARYAYLNAWLRLRQLAGVLEDRDLAVLAAYFGAGEGRAQVTAAIR</sequence>
<keyword evidence="6" id="KW-0472">Membrane</keyword>
<dbReference type="EMBL" id="NFFZ01000010">
    <property type="protein sequence ID" value="OTI59880.1"/>
    <property type="molecule type" value="Genomic_DNA"/>
</dbReference>
<comment type="subcellular location">
    <subcellularLocation>
        <location evidence="1">Cell outer membrane</location>
    </subcellularLocation>
</comment>
<keyword evidence="3" id="KW-0813">Transport</keyword>
<dbReference type="FunFam" id="1.20.1600.10:FF:000014">
    <property type="entry name" value="Alkaline protease secretion protein AprF"/>
    <property type="match status" value="1"/>
</dbReference>
<evidence type="ECO:0000256" key="3">
    <source>
        <dbReference type="ARBA" id="ARBA00022448"/>
    </source>
</evidence>
<evidence type="ECO:0000256" key="1">
    <source>
        <dbReference type="ARBA" id="ARBA00004442"/>
    </source>
</evidence>
<protein>
    <submittedName>
        <fullName evidence="8">Peptidase</fullName>
    </submittedName>
</protein>
<dbReference type="GO" id="GO:0015562">
    <property type="term" value="F:efflux transmembrane transporter activity"/>
    <property type="evidence" value="ECO:0007669"/>
    <property type="project" value="InterPro"/>
</dbReference>
<dbReference type="Pfam" id="PF02321">
    <property type="entry name" value="OEP"/>
    <property type="match status" value="2"/>
</dbReference>